<proteinExistence type="predicted"/>
<sequence>MRRGSSRLAPAVAARALLSPFGIGISKRIALVGSGNSITALLVKESIPAGTPLLLAPDAALLTCQGALDADVDGLVPPPAEMLEMLKRDTAHLDHVYVAHFLSLQFFTDKGSWFAGQIHHFKDSGSTSKKDAAGSRVWERFAREYVTAPAPVFLAALQYVWESCFRKTATEAACLPPAPLPAALAVAPVVDVAVRSRNTTNSTLTATTAKVVRETYLNGDITGARQALLAKNDAYAYWVLTANTDIPVGSEVSVSPQPSL</sequence>
<dbReference type="RefSeq" id="XP_010702940.1">
    <property type="nucleotide sequence ID" value="XM_010704638.1"/>
</dbReference>
<dbReference type="EMBL" id="CP009403">
    <property type="protein sequence ID" value="AIO02140.1"/>
    <property type="molecule type" value="Genomic_DNA"/>
</dbReference>
<organism evidence="1 2">
    <name type="scientific">Leishmania panamensis</name>
    <dbReference type="NCBI Taxonomy" id="5679"/>
    <lineage>
        <taxon>Eukaryota</taxon>
        <taxon>Discoba</taxon>
        <taxon>Euglenozoa</taxon>
        <taxon>Kinetoplastea</taxon>
        <taxon>Metakinetoplastina</taxon>
        <taxon>Trypanosomatida</taxon>
        <taxon>Trypanosomatidae</taxon>
        <taxon>Leishmaniinae</taxon>
        <taxon>Leishmania</taxon>
        <taxon>Leishmania guyanensis species complex</taxon>
    </lineage>
</organism>
<evidence type="ECO:0000313" key="2">
    <source>
        <dbReference type="Proteomes" id="UP000063063"/>
    </source>
</evidence>
<dbReference type="Proteomes" id="UP000063063">
    <property type="component" value="Chromosome 34"/>
</dbReference>
<dbReference type="GeneID" id="22579026"/>
<reference evidence="1 2" key="1">
    <citation type="journal article" date="2015" name="Sci. Rep.">
        <title>The genome of Leishmania panamensis: insights into genomics of the L. (Viannia) subgenus.</title>
        <authorList>
            <person name="Llanes A."/>
            <person name="Restrepo C.M."/>
            <person name="Vecchio G.D."/>
            <person name="Anguizola F.J."/>
            <person name="Lleonart R."/>
        </authorList>
    </citation>
    <scope>NUCLEOTIDE SEQUENCE [LARGE SCALE GENOMIC DNA]</scope>
    <source>
        <strain evidence="1 2">MHOM/PA/94/PSC-1</strain>
    </source>
</reference>
<gene>
    <name evidence="1" type="ORF">LPMP_345210</name>
</gene>
<dbReference type="VEuPathDB" id="TriTrypDB:LPMP_345210"/>
<dbReference type="AlphaFoldDB" id="A0A088S3M7"/>
<keyword evidence="2" id="KW-1185">Reference proteome</keyword>
<name>A0A088S3M7_LEIPA</name>
<accession>A0A088S3M7</accession>
<dbReference type="VEuPathDB" id="TriTrypDB:LPAL13_340060300"/>
<dbReference type="OrthoDB" id="272461at2759"/>
<dbReference type="KEGG" id="lpan:LPMP_345210"/>
<dbReference type="eggNOG" id="ENOG502SBYN">
    <property type="taxonomic scope" value="Eukaryota"/>
</dbReference>
<evidence type="ECO:0000313" key="1">
    <source>
        <dbReference type="EMBL" id="AIO02140.1"/>
    </source>
</evidence>
<protein>
    <submittedName>
        <fullName evidence="1">Uncharacterized protein</fullName>
    </submittedName>
</protein>